<keyword evidence="1" id="KW-0472">Membrane</keyword>
<feature type="transmembrane region" description="Helical" evidence="1">
    <location>
        <begin position="111"/>
        <end position="132"/>
    </location>
</feature>
<dbReference type="OrthoDB" id="3685345at2759"/>
<reference evidence="2" key="1">
    <citation type="journal article" date="2020" name="Stud. Mycol.">
        <title>101 Dothideomycetes genomes: a test case for predicting lifestyles and emergence of pathogens.</title>
        <authorList>
            <person name="Haridas S."/>
            <person name="Albert R."/>
            <person name="Binder M."/>
            <person name="Bloem J."/>
            <person name="Labutti K."/>
            <person name="Salamov A."/>
            <person name="Andreopoulos B."/>
            <person name="Baker S."/>
            <person name="Barry K."/>
            <person name="Bills G."/>
            <person name="Bluhm B."/>
            <person name="Cannon C."/>
            <person name="Castanera R."/>
            <person name="Culley D."/>
            <person name="Daum C."/>
            <person name="Ezra D."/>
            <person name="Gonzalez J."/>
            <person name="Henrissat B."/>
            <person name="Kuo A."/>
            <person name="Liang C."/>
            <person name="Lipzen A."/>
            <person name="Lutzoni F."/>
            <person name="Magnuson J."/>
            <person name="Mondo S."/>
            <person name="Nolan M."/>
            <person name="Ohm R."/>
            <person name="Pangilinan J."/>
            <person name="Park H.-J."/>
            <person name="Ramirez L."/>
            <person name="Alfaro M."/>
            <person name="Sun H."/>
            <person name="Tritt A."/>
            <person name="Yoshinaga Y."/>
            <person name="Zwiers L.-H."/>
            <person name="Turgeon B."/>
            <person name="Goodwin S."/>
            <person name="Spatafora J."/>
            <person name="Crous P."/>
            <person name="Grigoriev I."/>
        </authorList>
    </citation>
    <scope>NUCLEOTIDE SEQUENCE</scope>
    <source>
        <strain evidence="2">CBS 113818</strain>
    </source>
</reference>
<dbReference type="EMBL" id="MU006228">
    <property type="protein sequence ID" value="KAF2825365.1"/>
    <property type="molecule type" value="Genomic_DNA"/>
</dbReference>
<dbReference type="AlphaFoldDB" id="A0A6A6ZYH5"/>
<protein>
    <submittedName>
        <fullName evidence="2">Uncharacterized protein</fullName>
    </submittedName>
</protein>
<evidence type="ECO:0000256" key="1">
    <source>
        <dbReference type="SAM" id="Phobius"/>
    </source>
</evidence>
<evidence type="ECO:0000313" key="2">
    <source>
        <dbReference type="EMBL" id="KAF2825365.1"/>
    </source>
</evidence>
<proteinExistence type="predicted"/>
<evidence type="ECO:0000313" key="3">
    <source>
        <dbReference type="Proteomes" id="UP000799424"/>
    </source>
</evidence>
<organism evidence="2 3">
    <name type="scientific">Ophiobolus disseminans</name>
    <dbReference type="NCBI Taxonomy" id="1469910"/>
    <lineage>
        <taxon>Eukaryota</taxon>
        <taxon>Fungi</taxon>
        <taxon>Dikarya</taxon>
        <taxon>Ascomycota</taxon>
        <taxon>Pezizomycotina</taxon>
        <taxon>Dothideomycetes</taxon>
        <taxon>Pleosporomycetidae</taxon>
        <taxon>Pleosporales</taxon>
        <taxon>Pleosporineae</taxon>
        <taxon>Phaeosphaeriaceae</taxon>
        <taxon>Ophiobolus</taxon>
    </lineage>
</organism>
<keyword evidence="3" id="KW-1185">Reference proteome</keyword>
<gene>
    <name evidence="2" type="ORF">CC86DRAFT_407575</name>
</gene>
<sequence length="252" mass="29339">MDALIITALLWLPGPFIWMCVRFAIPGHMSRWSLNWTPKDQIWWHHQRSKPEHPAYLILLCICAIIIRNRRKITQLKTTLFWLIFATTLAIRCLSSFSGMLNLNIGVWSEFWIYFPLNGSCVLKALFLHFIIESSIWNRTYLSNYVNQSCEDLTGSKMGSQDGDNKAASEPKVTWRDAAVRLGYYHVIDNTIHMILLRFFWSFGAPDPYTPYINNSEILTVLLVAEMAAWTWLRWRSRDYSALDAVVKAEEV</sequence>
<name>A0A6A6ZYH5_9PLEO</name>
<dbReference type="Proteomes" id="UP000799424">
    <property type="component" value="Unassembled WGS sequence"/>
</dbReference>
<feature type="transmembrane region" description="Helical" evidence="1">
    <location>
        <begin position="81"/>
        <end position="105"/>
    </location>
</feature>
<keyword evidence="1" id="KW-0812">Transmembrane</keyword>
<keyword evidence="1" id="KW-1133">Transmembrane helix</keyword>
<accession>A0A6A6ZYH5</accession>